<gene>
    <name evidence="8" type="ORF">Fcan01_04281</name>
</gene>
<protein>
    <submittedName>
        <fullName evidence="8">Venom serine carboxypeptidase</fullName>
    </submittedName>
</protein>
<feature type="chain" id="PRO_5012195123" evidence="7">
    <location>
        <begin position="25"/>
        <end position="500"/>
    </location>
</feature>
<evidence type="ECO:0000313" key="9">
    <source>
        <dbReference type="Proteomes" id="UP000198287"/>
    </source>
</evidence>
<evidence type="ECO:0000256" key="6">
    <source>
        <dbReference type="ARBA" id="ARBA00023180"/>
    </source>
</evidence>
<organism evidence="8 9">
    <name type="scientific">Folsomia candida</name>
    <name type="common">Springtail</name>
    <dbReference type="NCBI Taxonomy" id="158441"/>
    <lineage>
        <taxon>Eukaryota</taxon>
        <taxon>Metazoa</taxon>
        <taxon>Ecdysozoa</taxon>
        <taxon>Arthropoda</taxon>
        <taxon>Hexapoda</taxon>
        <taxon>Collembola</taxon>
        <taxon>Entomobryomorpha</taxon>
        <taxon>Isotomoidea</taxon>
        <taxon>Isotomidae</taxon>
        <taxon>Proisotominae</taxon>
        <taxon>Folsomia</taxon>
    </lineage>
</organism>
<keyword evidence="6" id="KW-0325">Glycoprotein</keyword>
<evidence type="ECO:0000256" key="3">
    <source>
        <dbReference type="ARBA" id="ARBA00022670"/>
    </source>
</evidence>
<keyword evidence="2 8" id="KW-0121">Carboxypeptidase</keyword>
<dbReference type="Proteomes" id="UP000198287">
    <property type="component" value="Unassembled WGS sequence"/>
</dbReference>
<accession>A0A226EQD5</accession>
<dbReference type="Pfam" id="PF00450">
    <property type="entry name" value="Peptidase_S10"/>
    <property type="match status" value="1"/>
</dbReference>
<keyword evidence="4 7" id="KW-0732">Signal</keyword>
<dbReference type="PANTHER" id="PTHR11802:SF472">
    <property type="entry name" value="SERINE CARBOXYPEPTIDASE CPVL-RELATED"/>
    <property type="match status" value="1"/>
</dbReference>
<dbReference type="InterPro" id="IPR029058">
    <property type="entry name" value="AB_hydrolase_fold"/>
</dbReference>
<keyword evidence="9" id="KW-1185">Reference proteome</keyword>
<name>A0A226EQD5_FOLCA</name>
<feature type="signal peptide" evidence="7">
    <location>
        <begin position="1"/>
        <end position="24"/>
    </location>
</feature>
<evidence type="ECO:0000256" key="7">
    <source>
        <dbReference type="SAM" id="SignalP"/>
    </source>
</evidence>
<sequence>MELSNNIAFSVIFVTSFLFDITSAGEPLFLSPLIKQGKISQAQKLAEVSLPVHEDVLISEQEFPKSYSGFLTVNEEFGTNLFFWYFPAKNNSDTAPVLFWSDGGPGATLLHSFFNLHGPLKFNQDRKLVRRSDNATLFSEFNVIYLDNPAGVGFSFTGNEAGYAKSGKDTAPNIYQFLLQFFQLFPNLKKNDFYNGGASYGGTYATLIAHEIHTQNEKLAQDADERINLKGIMIDSPWIHPIDQVDYGTWLYNSGLISRKSKEHFDEKRDEIIAFLKQGKYLEAGKAWVSVAIMDIASHTGLPSFYDYVVDQDPENVALLLLNHNYTELVTSSAFRSSLHVGNDQEFFMFSPQTQGRMLGNFMRSVKEELEELLETGKYRVLMIAGEFDLITGSTGIQEVALNLLWSGGDDFRSQDKQVWMDQNRYAGNIQSSKDGFLTYVLVRNAGHGVGINQPIKAVALMKGFARGEIGGAFDDHSFPDLTYPVDDDQHAANSLKEEL</sequence>
<evidence type="ECO:0000256" key="5">
    <source>
        <dbReference type="ARBA" id="ARBA00022801"/>
    </source>
</evidence>
<comment type="similarity">
    <text evidence="1">Belongs to the peptidase S10 family.</text>
</comment>
<proteinExistence type="inferred from homology"/>
<dbReference type="Gene3D" id="3.40.50.1820">
    <property type="entry name" value="alpha/beta hydrolase"/>
    <property type="match status" value="1"/>
</dbReference>
<reference evidence="8 9" key="1">
    <citation type="submission" date="2015-12" db="EMBL/GenBank/DDBJ databases">
        <title>The genome of Folsomia candida.</title>
        <authorList>
            <person name="Faddeeva A."/>
            <person name="Derks M.F."/>
            <person name="Anvar Y."/>
            <person name="Smit S."/>
            <person name="Van Straalen N."/>
            <person name="Roelofs D."/>
        </authorList>
    </citation>
    <scope>NUCLEOTIDE SEQUENCE [LARGE SCALE GENOMIC DNA]</scope>
    <source>
        <strain evidence="8 9">VU population</strain>
        <tissue evidence="8">Whole body</tissue>
    </source>
</reference>
<keyword evidence="5" id="KW-0378">Hydrolase</keyword>
<evidence type="ECO:0000256" key="4">
    <source>
        <dbReference type="ARBA" id="ARBA00022729"/>
    </source>
</evidence>
<evidence type="ECO:0000256" key="2">
    <source>
        <dbReference type="ARBA" id="ARBA00022645"/>
    </source>
</evidence>
<keyword evidence="3" id="KW-0645">Protease</keyword>
<dbReference type="EMBL" id="LNIX01000002">
    <property type="protein sequence ID" value="OXA59833.1"/>
    <property type="molecule type" value="Genomic_DNA"/>
</dbReference>
<dbReference type="OrthoDB" id="443318at2759"/>
<comment type="caution">
    <text evidence="8">The sequence shown here is derived from an EMBL/GenBank/DDBJ whole genome shotgun (WGS) entry which is preliminary data.</text>
</comment>
<dbReference type="InterPro" id="IPR001563">
    <property type="entry name" value="Peptidase_S10"/>
</dbReference>
<evidence type="ECO:0000256" key="1">
    <source>
        <dbReference type="ARBA" id="ARBA00009431"/>
    </source>
</evidence>
<dbReference type="OMA" id="NEGAWNR"/>
<dbReference type="PANTHER" id="PTHR11802">
    <property type="entry name" value="SERINE PROTEASE FAMILY S10 SERINE CARBOXYPEPTIDASE"/>
    <property type="match status" value="1"/>
</dbReference>
<dbReference type="PRINTS" id="PR00724">
    <property type="entry name" value="CRBOXYPTASEC"/>
</dbReference>
<dbReference type="AlphaFoldDB" id="A0A226EQD5"/>
<dbReference type="GO" id="GO:0004185">
    <property type="term" value="F:serine-type carboxypeptidase activity"/>
    <property type="evidence" value="ECO:0007669"/>
    <property type="project" value="InterPro"/>
</dbReference>
<evidence type="ECO:0000313" key="8">
    <source>
        <dbReference type="EMBL" id="OXA59833.1"/>
    </source>
</evidence>
<dbReference type="GO" id="GO:0006508">
    <property type="term" value="P:proteolysis"/>
    <property type="evidence" value="ECO:0007669"/>
    <property type="project" value="UniProtKB-KW"/>
</dbReference>
<dbReference type="SUPFAM" id="SSF53474">
    <property type="entry name" value="alpha/beta-Hydrolases"/>
    <property type="match status" value="1"/>
</dbReference>